<dbReference type="GO" id="GO:0004436">
    <property type="term" value="F:phosphatidylinositol diacylglycerol-lyase activity"/>
    <property type="evidence" value="ECO:0007669"/>
    <property type="project" value="UniProtKB-EC"/>
</dbReference>
<dbReference type="PANTHER" id="PTHR13593">
    <property type="match status" value="1"/>
</dbReference>
<dbReference type="SMART" id="SM00148">
    <property type="entry name" value="PLCXc"/>
    <property type="match status" value="1"/>
</dbReference>
<gene>
    <name evidence="8" type="primary">plcA</name>
</gene>
<dbReference type="EC" id="4.6.1.13" evidence="2"/>
<evidence type="ECO:0000259" key="7">
    <source>
        <dbReference type="SMART" id="SM00148"/>
    </source>
</evidence>
<evidence type="ECO:0000256" key="6">
    <source>
        <dbReference type="ARBA" id="ARBA00030782"/>
    </source>
</evidence>
<dbReference type="PROSITE" id="PS50007">
    <property type="entry name" value="PIPLC_X_DOMAIN"/>
    <property type="match status" value="1"/>
</dbReference>
<evidence type="ECO:0000256" key="2">
    <source>
        <dbReference type="ARBA" id="ARBA00012581"/>
    </source>
</evidence>
<keyword evidence="4" id="KW-0442">Lipid degradation</keyword>
<keyword evidence="4" id="KW-0443">Lipid metabolism</keyword>
<dbReference type="Gene3D" id="3.20.20.190">
    <property type="entry name" value="Phosphatidylinositol (PI) phosphodiesterase"/>
    <property type="match status" value="1"/>
</dbReference>
<feature type="domain" description="Phosphatidylinositol-specific phospholipase C X" evidence="7">
    <location>
        <begin position="54"/>
        <end position="199"/>
    </location>
</feature>
<name>D0UHD8_LISSE</name>
<protein>
    <recommendedName>
        <fullName evidence="3">1-phosphatidylinositol phosphodiesterase</fullName>
        <ecNumber evidence="2">4.6.1.13</ecNumber>
    </recommendedName>
    <alternativeName>
        <fullName evidence="5">Phosphatidylinositol diacylglycerol-lyase</fullName>
    </alternativeName>
    <alternativeName>
        <fullName evidence="6">Phosphatidylinositol-specific phospholipase C</fullName>
    </alternativeName>
</protein>
<dbReference type="CDD" id="cd08586">
    <property type="entry name" value="PI-PLCc_BcPLC_like"/>
    <property type="match status" value="1"/>
</dbReference>
<dbReference type="SUPFAM" id="SSF51695">
    <property type="entry name" value="PLC-like phosphodiesterases"/>
    <property type="match status" value="1"/>
</dbReference>
<dbReference type="EMBL" id="GQ862951">
    <property type="protein sequence ID" value="ACX81165.1"/>
    <property type="molecule type" value="Genomic_DNA"/>
</dbReference>
<evidence type="ECO:0000256" key="5">
    <source>
        <dbReference type="ARBA" id="ARBA00030474"/>
    </source>
</evidence>
<reference evidence="8" key="1">
    <citation type="submission" date="2009-09" db="EMBL/GenBank/DDBJ databases">
        <title>Listeria seeligeri isolates from food processing environments form two phylogenetic lineages.</title>
        <authorList>
            <person name="Mueller A.A."/>
            <person name="Schmid M.W."/>
            <person name="Meyer O."/>
            <person name="Meussdoerffer F.G."/>
        </authorList>
    </citation>
    <scope>NUCLEOTIDE SEQUENCE</scope>
    <source>
        <strain evidence="8">90</strain>
    </source>
</reference>
<sequence length="320" mass="36874">MYIHRSRKVLLVLLCLAVYSIIFPMHGKAISSKTWNSYTKKNINTQRWMTSLPDSVSLSALSIPGTHDTMSYNGYITWQFTRPLAQTQTMTLNEQLNAGIRFFDIRAKEDLNIYHGPIYLNASLEEVLHTFTSFLKENPKEVVIMRLKDENKSENSFDYRIQPLIHNLKSFFYTESARNTSSKTPTLRKLRGKILLLSDNNTKKPLVINSSRYGMQYDSSEQVIQDDYNGPDVNTKYQEIVQTAYQACRQRSPENKLFLNYVSATSLTFTPSQYADKLNSKVENFVDNLTANNLNGVGMLIMDFPEKQTIHSIIKNNKFN</sequence>
<dbReference type="AlphaFoldDB" id="D0UHD8"/>
<dbReference type="InterPro" id="IPR051057">
    <property type="entry name" value="PI-PLC_domain"/>
</dbReference>
<evidence type="ECO:0000256" key="3">
    <source>
        <dbReference type="ARBA" id="ARBA00019758"/>
    </source>
</evidence>
<dbReference type="Pfam" id="PF00388">
    <property type="entry name" value="PI-PLC-X"/>
    <property type="match status" value="1"/>
</dbReference>
<evidence type="ECO:0000313" key="8">
    <source>
        <dbReference type="EMBL" id="ACX81165.1"/>
    </source>
</evidence>
<dbReference type="GO" id="GO:0016042">
    <property type="term" value="P:lipid catabolic process"/>
    <property type="evidence" value="ECO:0007669"/>
    <property type="project" value="UniProtKB-KW"/>
</dbReference>
<evidence type="ECO:0000256" key="1">
    <source>
        <dbReference type="ARBA" id="ARBA00001316"/>
    </source>
</evidence>
<comment type="catalytic activity">
    <reaction evidence="1">
        <text>a 1,2-diacyl-sn-glycero-3-phospho-(1D-myo-inositol) = 1D-myo-inositol 1,2-cyclic phosphate + a 1,2-diacyl-sn-glycerol</text>
        <dbReference type="Rhea" id="RHEA:17093"/>
        <dbReference type="ChEBI" id="CHEBI:17815"/>
        <dbReference type="ChEBI" id="CHEBI:57880"/>
        <dbReference type="ChEBI" id="CHEBI:58484"/>
        <dbReference type="EC" id="4.6.1.13"/>
    </reaction>
</comment>
<dbReference type="InterPro" id="IPR017946">
    <property type="entry name" value="PLC-like_Pdiesterase_TIM-brl"/>
</dbReference>
<dbReference type="PANTHER" id="PTHR13593:SF113">
    <property type="entry name" value="SI:DKEY-266F7.9"/>
    <property type="match status" value="1"/>
</dbReference>
<organism evidence="8">
    <name type="scientific">Listeria seeligeri</name>
    <dbReference type="NCBI Taxonomy" id="1640"/>
    <lineage>
        <taxon>Bacteria</taxon>
        <taxon>Bacillati</taxon>
        <taxon>Bacillota</taxon>
        <taxon>Bacilli</taxon>
        <taxon>Bacillales</taxon>
        <taxon>Listeriaceae</taxon>
        <taxon>Listeria</taxon>
    </lineage>
</organism>
<evidence type="ECO:0000256" key="4">
    <source>
        <dbReference type="ARBA" id="ARBA00022963"/>
    </source>
</evidence>
<dbReference type="RefSeq" id="WP_185357402.1">
    <property type="nucleotide sequence ID" value="NZ_JAAIYQ010000001.1"/>
</dbReference>
<dbReference type="GO" id="GO:0008081">
    <property type="term" value="F:phosphoric diester hydrolase activity"/>
    <property type="evidence" value="ECO:0007669"/>
    <property type="project" value="InterPro"/>
</dbReference>
<accession>D0UHD8</accession>
<dbReference type="InterPro" id="IPR000909">
    <property type="entry name" value="PLipase_C_PInositol-sp_X_dom"/>
</dbReference>
<proteinExistence type="predicted"/>